<keyword evidence="2" id="KW-0157">Chromophore</keyword>
<dbReference type="InParanoid" id="A0A0G4ENF2"/>
<dbReference type="GO" id="GO:0030089">
    <property type="term" value="C:phycobilisome"/>
    <property type="evidence" value="ECO:0007669"/>
    <property type="project" value="InterPro"/>
</dbReference>
<gene>
    <name evidence="5" type="ORF">Vbra_2806</name>
</gene>
<dbReference type="Proteomes" id="UP000041254">
    <property type="component" value="Unassembled WGS sequence"/>
</dbReference>
<feature type="chain" id="PRO_5005187370" evidence="4">
    <location>
        <begin position="18"/>
        <end position="301"/>
    </location>
</feature>
<feature type="signal peptide" evidence="4">
    <location>
        <begin position="1"/>
        <end position="17"/>
    </location>
</feature>
<evidence type="ECO:0000256" key="2">
    <source>
        <dbReference type="ARBA" id="ARBA00022991"/>
    </source>
</evidence>
<accession>A0A0G4ENF2</accession>
<dbReference type="SUPFAM" id="SSF46458">
    <property type="entry name" value="Globin-like"/>
    <property type="match status" value="1"/>
</dbReference>
<dbReference type="EMBL" id="CDMY01000275">
    <property type="protein sequence ID" value="CEL99027.1"/>
    <property type="molecule type" value="Genomic_DNA"/>
</dbReference>
<dbReference type="GO" id="GO:0015979">
    <property type="term" value="P:photosynthesis"/>
    <property type="evidence" value="ECO:0007669"/>
    <property type="project" value="InterPro"/>
</dbReference>
<evidence type="ECO:0000256" key="1">
    <source>
        <dbReference type="ARBA" id="ARBA00008182"/>
    </source>
</evidence>
<evidence type="ECO:0000256" key="4">
    <source>
        <dbReference type="SAM" id="SignalP"/>
    </source>
</evidence>
<proteinExistence type="inferred from homology"/>
<keyword evidence="6" id="KW-1185">Reference proteome</keyword>
<dbReference type="PhylomeDB" id="A0A0G4ENF2"/>
<reference evidence="5 6" key="1">
    <citation type="submission" date="2014-11" db="EMBL/GenBank/DDBJ databases">
        <authorList>
            <person name="Zhu J."/>
            <person name="Qi W."/>
            <person name="Song R."/>
        </authorList>
    </citation>
    <scope>NUCLEOTIDE SEQUENCE [LARGE SCALE GENOMIC DNA]</scope>
</reference>
<evidence type="ECO:0000313" key="6">
    <source>
        <dbReference type="Proteomes" id="UP000041254"/>
    </source>
</evidence>
<organism evidence="5 6">
    <name type="scientific">Vitrella brassicaformis (strain CCMP3155)</name>
    <dbReference type="NCBI Taxonomy" id="1169540"/>
    <lineage>
        <taxon>Eukaryota</taxon>
        <taxon>Sar</taxon>
        <taxon>Alveolata</taxon>
        <taxon>Colpodellida</taxon>
        <taxon>Vitrellaceae</taxon>
        <taxon>Vitrella</taxon>
    </lineage>
</organism>
<comment type="similarity">
    <text evidence="1">Belongs to the phycobiliprotein family.</text>
</comment>
<dbReference type="OrthoDB" id="332982at2759"/>
<evidence type="ECO:0000313" key="5">
    <source>
        <dbReference type="EMBL" id="CEL99027.1"/>
    </source>
</evidence>
<sequence length="301" mass="33191">MVVLLLSLALLPSPLSAFALRSSSPPLLYRPASAHPRSHGLRMNANSSPDGAALKGFLRGQKCLFDDAELRFGNIIYLLRGADSSQRYVYPLELETNKGLLPGEQAAQVIFDERDAALEEARKHVVDSYGLARDDGGVGQMISEDLGTFLRVLQYGIAAGIVHCMRREVLDYMTELYDEVGMDFAALSSGVRYLRDYFEKRMEAADFTAYAAPCFDRFLENIKLMAEYDPPAFVDVSGPAFVPDVWEEPAEDGTVPTPLLDPLTVDIDSIPEDQRESVLALREKMETSMINGAQVGVLTTV</sequence>
<dbReference type="Pfam" id="PF00502">
    <property type="entry name" value="Phycobilisome"/>
    <property type="match status" value="1"/>
</dbReference>
<dbReference type="VEuPathDB" id="CryptoDB:Vbra_2806"/>
<dbReference type="InterPro" id="IPR009050">
    <property type="entry name" value="Globin-like_sf"/>
</dbReference>
<name>A0A0G4ENF2_VITBC</name>
<dbReference type="InterPro" id="IPR012128">
    <property type="entry name" value="Phycobilisome_asu/bsu"/>
</dbReference>
<evidence type="ECO:0000256" key="3">
    <source>
        <dbReference type="ARBA" id="ARBA00023307"/>
    </source>
</evidence>
<keyword evidence="4" id="KW-0732">Signal</keyword>
<keyword evidence="3" id="KW-0089">Bile pigment</keyword>
<protein>
    <submittedName>
        <fullName evidence="5">Uncharacterized protein</fullName>
    </submittedName>
</protein>
<dbReference type="Gene3D" id="1.10.490.20">
    <property type="entry name" value="Phycocyanins"/>
    <property type="match status" value="1"/>
</dbReference>
<dbReference type="InterPro" id="IPR038719">
    <property type="entry name" value="Phycobilisome_asu/bsu_sf"/>
</dbReference>
<dbReference type="AlphaFoldDB" id="A0A0G4ENF2"/>